<dbReference type="GO" id="GO:0000030">
    <property type="term" value="F:mannosyltransferase activity"/>
    <property type="evidence" value="ECO:0007669"/>
    <property type="project" value="TreeGrafter"/>
</dbReference>
<keyword evidence="1" id="KW-0808">Transferase</keyword>
<accession>A0A6C0JJI0</accession>
<dbReference type="Gene3D" id="3.90.550.20">
    <property type="match status" value="1"/>
</dbReference>
<sequence>MILLEFMKEKIPKKIFQTWKTKTISDEVQYLTNTWRTNNPDYVYHLFDDNDCEEFIKTHFDIKVYQAYCRIFPGAYKADMWRYCVLYIFGGIYIDIDTICFNPIDLVLNEDIEFICPIDLNNSPFLGKYNLFNTFIASVPKHPILLNCINKIVYHIENNIIPFSNLDFSGPGLLGQSTNLYLKLDPDSSFIGKQGYHDNNKIKLLQFECGTEYVKEENLILLQNKNGSEFIKKIYEEEVKNINGVDWGKCENPIKPEPTIVTMIYNIREKENNQSHCIHNHKLEKYLKSGNDFILTLPYPLIIFTDDDDIINCLKEERKKLNLLKKTVIYKMPLEETYFYKDLDLLKELQTKFHIFNGFTDHETPLYIILTNNKMDFIEKSIEYNPFKSTHFVWMDFGINHVAENTNRIHDWIYKIPDKIKQLCINPYLENICYKEMFQNIYHHMAAGLFSGSTQNLLIYSQLFKEKTKLIYQEDWYQLEEAVMTMVQRENPELFDLYYGDYQGIVSNYIHPINNLDLILNGCKKALDNNNVELAYKIGCYCIHYFESNIHNELIYEFFFQHIISDFYFNNKRILDAVVNLMNIKKTFDEAKMRTFFYNNMDNIDFYDNKDNFLFTTK</sequence>
<dbReference type="PANTHER" id="PTHR32385">
    <property type="entry name" value="MANNOSYL PHOSPHORYLINOSITOL CERAMIDE SYNTHASE"/>
    <property type="match status" value="1"/>
</dbReference>
<name>A0A6C0JJI0_9ZZZZ</name>
<evidence type="ECO:0000313" key="2">
    <source>
        <dbReference type="EMBL" id="QHU04920.1"/>
    </source>
</evidence>
<reference evidence="2" key="1">
    <citation type="journal article" date="2020" name="Nature">
        <title>Giant virus diversity and host interactions through global metagenomics.</title>
        <authorList>
            <person name="Schulz F."/>
            <person name="Roux S."/>
            <person name="Paez-Espino D."/>
            <person name="Jungbluth S."/>
            <person name="Walsh D.A."/>
            <person name="Denef V.J."/>
            <person name="McMahon K.D."/>
            <person name="Konstantinidis K.T."/>
            <person name="Eloe-Fadrosh E.A."/>
            <person name="Kyrpides N.C."/>
            <person name="Woyke T."/>
        </authorList>
    </citation>
    <scope>NUCLEOTIDE SEQUENCE</scope>
    <source>
        <strain evidence="2">GVMAG-M-3300027708-5</strain>
    </source>
</reference>
<dbReference type="GO" id="GO:0051999">
    <property type="term" value="P:mannosyl-inositol phosphorylceramide biosynthetic process"/>
    <property type="evidence" value="ECO:0007669"/>
    <property type="project" value="TreeGrafter"/>
</dbReference>
<dbReference type="Pfam" id="PF09612">
    <property type="entry name" value="HtrL_YibB"/>
    <property type="match status" value="1"/>
</dbReference>
<evidence type="ECO:0008006" key="3">
    <source>
        <dbReference type="Google" id="ProtNLM"/>
    </source>
</evidence>
<dbReference type="InterPro" id="IPR051706">
    <property type="entry name" value="Glycosyltransferase_domain"/>
</dbReference>
<protein>
    <recommendedName>
        <fullName evidence="3">Alpha 1,4-glycosyltransferase domain-containing protein</fullName>
    </recommendedName>
</protein>
<proteinExistence type="predicted"/>
<organism evidence="2">
    <name type="scientific">viral metagenome</name>
    <dbReference type="NCBI Taxonomy" id="1070528"/>
    <lineage>
        <taxon>unclassified sequences</taxon>
        <taxon>metagenomes</taxon>
        <taxon>organismal metagenomes</taxon>
    </lineage>
</organism>
<dbReference type="GO" id="GO:0016020">
    <property type="term" value="C:membrane"/>
    <property type="evidence" value="ECO:0007669"/>
    <property type="project" value="GOC"/>
</dbReference>
<dbReference type="PANTHER" id="PTHR32385:SF15">
    <property type="entry name" value="INOSITOL PHOSPHOCERAMIDE MANNOSYLTRANSFERASE 1"/>
    <property type="match status" value="1"/>
</dbReference>
<dbReference type="EMBL" id="MN740405">
    <property type="protein sequence ID" value="QHU04920.1"/>
    <property type="molecule type" value="Genomic_DNA"/>
</dbReference>
<dbReference type="Pfam" id="PF04488">
    <property type="entry name" value="Gly_transf_sug"/>
    <property type="match status" value="1"/>
</dbReference>
<evidence type="ECO:0000256" key="1">
    <source>
        <dbReference type="ARBA" id="ARBA00022679"/>
    </source>
</evidence>
<dbReference type="InterPro" id="IPR029044">
    <property type="entry name" value="Nucleotide-diphossugar_trans"/>
</dbReference>
<dbReference type="AlphaFoldDB" id="A0A6C0JJI0"/>
<dbReference type="SUPFAM" id="SSF53448">
    <property type="entry name" value="Nucleotide-diphospho-sugar transferases"/>
    <property type="match status" value="1"/>
</dbReference>
<dbReference type="InterPro" id="IPR007577">
    <property type="entry name" value="GlycoTrfase_DXD_sugar-bd_CS"/>
</dbReference>
<dbReference type="InterPro" id="IPR011735">
    <property type="entry name" value="WlaTC/HtrL_glycosyltransf"/>
</dbReference>